<dbReference type="PANTHER" id="PTHR42870:SF1">
    <property type="entry name" value="NON-SPECIFIC LIPID-TRANSFER PROTEIN-LIKE 2"/>
    <property type="match status" value="1"/>
</dbReference>
<feature type="domain" description="Thiolase C-terminal" evidence="1">
    <location>
        <begin position="241"/>
        <end position="384"/>
    </location>
</feature>
<dbReference type="InterPro" id="IPR016039">
    <property type="entry name" value="Thiolase-like"/>
</dbReference>
<dbReference type="eggNOG" id="COG0183">
    <property type="taxonomic scope" value="Bacteria"/>
</dbReference>
<keyword evidence="3" id="KW-1185">Reference proteome</keyword>
<evidence type="ECO:0000313" key="3">
    <source>
        <dbReference type="Proteomes" id="UP000007517"/>
    </source>
</evidence>
<dbReference type="SUPFAM" id="SSF53901">
    <property type="entry name" value="Thiolase-like"/>
    <property type="match status" value="2"/>
</dbReference>
<dbReference type="AlphaFoldDB" id="H6RSZ7"/>
<dbReference type="PANTHER" id="PTHR42870">
    <property type="entry name" value="ACETYL-COA C-ACETYLTRANSFERASE"/>
    <property type="match status" value="1"/>
</dbReference>
<organism evidence="2 3">
    <name type="scientific">Blastococcus saxobsidens (strain DD2)</name>
    <dbReference type="NCBI Taxonomy" id="1146883"/>
    <lineage>
        <taxon>Bacteria</taxon>
        <taxon>Bacillati</taxon>
        <taxon>Actinomycetota</taxon>
        <taxon>Actinomycetes</taxon>
        <taxon>Geodermatophilales</taxon>
        <taxon>Geodermatophilaceae</taxon>
        <taxon>Blastococcus</taxon>
    </lineage>
</organism>
<dbReference type="Proteomes" id="UP000007517">
    <property type="component" value="Chromosome"/>
</dbReference>
<dbReference type="NCBIfam" id="NF004811">
    <property type="entry name" value="PRK06158.1"/>
    <property type="match status" value="1"/>
</dbReference>
<dbReference type="GO" id="GO:0016747">
    <property type="term" value="F:acyltransferase activity, transferring groups other than amino-acyl groups"/>
    <property type="evidence" value="ECO:0007669"/>
    <property type="project" value="InterPro"/>
</dbReference>
<dbReference type="Gene3D" id="3.40.47.10">
    <property type="match status" value="1"/>
</dbReference>
<name>H6RSZ7_BLASD</name>
<reference evidence="2 3" key="1">
    <citation type="journal article" date="2012" name="J. Bacteriol.">
        <title>Genome Sequence of Blastococcus saxobsidens DD2, a Stone-Inhabiting Bacterium.</title>
        <authorList>
            <person name="Chouaia B."/>
            <person name="Crotti E."/>
            <person name="Brusetti L."/>
            <person name="Daffonchio D."/>
            <person name="Essoussi I."/>
            <person name="Nouioui I."/>
            <person name="Sbissi I."/>
            <person name="Ghodhbane-Gtari F."/>
            <person name="Gtari M."/>
            <person name="Vacherie B."/>
            <person name="Barbe V."/>
            <person name="Medigue C."/>
            <person name="Gury J."/>
            <person name="Pujic P."/>
            <person name="Normand P."/>
        </authorList>
    </citation>
    <scope>NUCLEOTIDE SEQUENCE [LARGE SCALE GENOMIC DNA]</scope>
    <source>
        <strain evidence="2 3">DD2</strain>
    </source>
</reference>
<proteinExistence type="predicted"/>
<accession>H6RSZ7</accession>
<dbReference type="HOGENOM" id="CLU_035425_2_1_11"/>
<protein>
    <recommendedName>
        <fullName evidence="1">Thiolase C-terminal domain-containing protein</fullName>
    </recommendedName>
</protein>
<dbReference type="Pfam" id="PF22691">
    <property type="entry name" value="Thiolase_C_1"/>
    <property type="match status" value="1"/>
</dbReference>
<dbReference type="KEGG" id="bsd:BLASA_3433"/>
<gene>
    <name evidence="2" type="ordered locus">BLASA_3433</name>
</gene>
<dbReference type="STRING" id="1146883.BLASA_3433"/>
<evidence type="ECO:0000259" key="1">
    <source>
        <dbReference type="Pfam" id="PF22691"/>
    </source>
</evidence>
<dbReference type="InterPro" id="IPR055140">
    <property type="entry name" value="Thiolase_C_2"/>
</dbReference>
<sequence>MGDPMTEQLRGSAAIVGIGEAGVGHVGRGVMPLDLLAEATRTALDDAGLSLSDVDGLFSASAYYPMAALNVAEYLGIRPRFSDGTNVGGSSFIAHLQHAVAAVNAGMCDVALICYGSTQRSDSGGLVSIGEQSPYERDYRPRYPLSAYALAAARHMYEFGTTREQLAEVAVAARQWAQLNPDAVVRDPLTAEDVLNSRVVSSPLSVLDCCLVTDGAAAAIVTRAERAADSPNPAVFILGTGAAHWHRSITNMPDLTTTAAADSGPRALTAAQVQHSDIDLLMLYDAFTINTLLFLEDLGFCGKGEGGPFVAGGRIRPGGSLAVNTNGGGLSYGHPGMYGMFLIMEAVRQLRGAAGDRQLEKHDVALLHGNGGVMSHQATAILGTAAAL</sequence>
<dbReference type="PIRSF" id="PIRSF000429">
    <property type="entry name" value="Ac-CoA_Ac_transf"/>
    <property type="match status" value="1"/>
</dbReference>
<evidence type="ECO:0000313" key="2">
    <source>
        <dbReference type="EMBL" id="CCG04300.1"/>
    </source>
</evidence>
<reference evidence="3" key="2">
    <citation type="submission" date="2012-02" db="EMBL/GenBank/DDBJ databases">
        <title>Complete genome sequence of Blastococcus saxobsidens strain DD2.</title>
        <authorList>
            <person name="Genoscope."/>
        </authorList>
    </citation>
    <scope>NUCLEOTIDE SEQUENCE [LARGE SCALE GENOMIC DNA]</scope>
    <source>
        <strain evidence="3">DD2</strain>
    </source>
</reference>
<dbReference type="InterPro" id="IPR002155">
    <property type="entry name" value="Thiolase"/>
</dbReference>
<dbReference type="EMBL" id="FO117623">
    <property type="protein sequence ID" value="CCG04300.1"/>
    <property type="molecule type" value="Genomic_DNA"/>
</dbReference>
<dbReference type="CDD" id="cd00829">
    <property type="entry name" value="SCP-x_thiolase"/>
    <property type="match status" value="1"/>
</dbReference>